<dbReference type="VEuPathDB" id="MicrosporidiaDB:TUBRATIS_28020"/>
<protein>
    <submittedName>
        <fullName evidence="2">Uncharacterized protein</fullName>
    </submittedName>
</protein>
<feature type="transmembrane region" description="Helical" evidence="1">
    <location>
        <begin position="103"/>
        <end position="122"/>
    </location>
</feature>
<accession>A0A437AI73</accession>
<keyword evidence="1" id="KW-0472">Membrane</keyword>
<dbReference type="AlphaFoldDB" id="A0A437AI73"/>
<gene>
    <name evidence="2" type="ORF">TUBRATIS_28020</name>
</gene>
<organism evidence="2 3">
    <name type="scientific">Tubulinosema ratisbonensis</name>
    <dbReference type="NCBI Taxonomy" id="291195"/>
    <lineage>
        <taxon>Eukaryota</taxon>
        <taxon>Fungi</taxon>
        <taxon>Fungi incertae sedis</taxon>
        <taxon>Microsporidia</taxon>
        <taxon>Tubulinosematoidea</taxon>
        <taxon>Tubulinosematidae</taxon>
        <taxon>Tubulinosema</taxon>
    </lineage>
</organism>
<reference evidence="2 3" key="1">
    <citation type="submission" date="2018-10" db="EMBL/GenBank/DDBJ databases">
        <title>Draft genome sequence of the microsporidian Tubulinosema ratisbonensis.</title>
        <authorList>
            <person name="Polonais V."/>
            <person name="Peyretaillade E."/>
            <person name="Niehus S."/>
            <person name="Wawrzyniak I."/>
            <person name="Franchet A."/>
            <person name="Gaspin C."/>
            <person name="Reichstadt M."/>
            <person name="Belser C."/>
            <person name="Labadie K."/>
            <person name="Delbac F."/>
            <person name="Ferrandon D."/>
        </authorList>
    </citation>
    <scope>NUCLEOTIDE SEQUENCE [LARGE SCALE GENOMIC DNA]</scope>
    <source>
        <strain evidence="2 3">Franzen</strain>
    </source>
</reference>
<dbReference type="EMBL" id="RCSS01000783">
    <property type="protein sequence ID" value="RVD90766.1"/>
    <property type="molecule type" value="Genomic_DNA"/>
</dbReference>
<keyword evidence="3" id="KW-1185">Reference proteome</keyword>
<keyword evidence="1" id="KW-1133">Transmembrane helix</keyword>
<evidence type="ECO:0000256" key="1">
    <source>
        <dbReference type="SAM" id="Phobius"/>
    </source>
</evidence>
<dbReference type="Proteomes" id="UP000282876">
    <property type="component" value="Unassembled WGS sequence"/>
</dbReference>
<sequence length="186" mass="22872">MEIISDNKTSQKIMTRNVLVFLKKLLNSKIFYKLKLFCPYLQKLFNSERFYIISDKEFKRGHYFLCILSLKFKTLSEVMFEDLDSLFQEKYIPIYKLVIFQDLYFNILLYSYIFNILSYFRFMKNHELILHMYNYYRLMYVNRHLQNLDCINEEECNNATKLKGKNYETMYKKLDNKYLSLIKINI</sequence>
<name>A0A437AI73_9MICR</name>
<comment type="caution">
    <text evidence="2">The sequence shown here is derived from an EMBL/GenBank/DDBJ whole genome shotgun (WGS) entry which is preliminary data.</text>
</comment>
<evidence type="ECO:0000313" key="3">
    <source>
        <dbReference type="Proteomes" id="UP000282876"/>
    </source>
</evidence>
<proteinExistence type="predicted"/>
<evidence type="ECO:0000313" key="2">
    <source>
        <dbReference type="EMBL" id="RVD90766.1"/>
    </source>
</evidence>
<keyword evidence="1" id="KW-0812">Transmembrane</keyword>